<dbReference type="EMBL" id="FLQS01000009">
    <property type="protein sequence ID" value="SBS73432.1"/>
    <property type="molecule type" value="Genomic_DNA"/>
</dbReference>
<organism evidence="1">
    <name type="scientific">uncultured Mycobacterium sp</name>
    <dbReference type="NCBI Taxonomy" id="171292"/>
    <lineage>
        <taxon>Bacteria</taxon>
        <taxon>Bacillati</taxon>
        <taxon>Actinomycetota</taxon>
        <taxon>Actinomycetes</taxon>
        <taxon>Mycobacteriales</taxon>
        <taxon>Mycobacteriaceae</taxon>
        <taxon>Mycobacterium</taxon>
        <taxon>environmental samples</taxon>
    </lineage>
</organism>
<proteinExistence type="predicted"/>
<name>A0A1Y5P454_9MYCO</name>
<gene>
    <name evidence="1" type="ORF">MHPYR_170010</name>
</gene>
<accession>A0A1Y5P454</accession>
<dbReference type="AlphaFoldDB" id="A0A1Y5P454"/>
<evidence type="ECO:0000313" key="1">
    <source>
        <dbReference type="EMBL" id="SBS73432.1"/>
    </source>
</evidence>
<sequence length="34" mass="3842">MLIALDEHYPAPYVKSKVAGENALTLFGDRIPRR</sequence>
<protein>
    <submittedName>
        <fullName evidence="1">Uncharacterized protein</fullName>
    </submittedName>
</protein>
<reference evidence="1" key="1">
    <citation type="submission" date="2016-03" db="EMBL/GenBank/DDBJ databases">
        <authorList>
            <person name="Ploux O."/>
        </authorList>
    </citation>
    <scope>NUCLEOTIDE SEQUENCE</scope>
    <source>
        <strain evidence="1">UC10</strain>
    </source>
</reference>